<dbReference type="PANTHER" id="PTHR10217">
    <property type="entry name" value="VOLTAGE AND LIGAND GATED POTASSIUM CHANNEL"/>
    <property type="match status" value="1"/>
</dbReference>
<proteinExistence type="predicted"/>
<dbReference type="PANTHER" id="PTHR10217:SF637">
    <property type="entry name" value="EAG-LIKE K[+] CHANNEL, ISOFORM A"/>
    <property type="match status" value="1"/>
</dbReference>
<evidence type="ECO:0000313" key="2">
    <source>
        <dbReference type="Proteomes" id="UP000290809"/>
    </source>
</evidence>
<dbReference type="Proteomes" id="UP000290809">
    <property type="component" value="Unassembled WGS sequence"/>
</dbReference>
<protein>
    <recommendedName>
        <fullName evidence="3">PAS domain-containing protein</fullName>
    </recommendedName>
</protein>
<dbReference type="GO" id="GO:0005249">
    <property type="term" value="F:voltage-gated potassium channel activity"/>
    <property type="evidence" value="ECO:0007669"/>
    <property type="project" value="TreeGrafter"/>
</dbReference>
<organism evidence="1 2">
    <name type="scientific">Schistosoma bovis</name>
    <name type="common">Blood fluke</name>
    <dbReference type="NCBI Taxonomy" id="6184"/>
    <lineage>
        <taxon>Eukaryota</taxon>
        <taxon>Metazoa</taxon>
        <taxon>Spiralia</taxon>
        <taxon>Lophotrochozoa</taxon>
        <taxon>Platyhelminthes</taxon>
        <taxon>Trematoda</taxon>
        <taxon>Digenea</taxon>
        <taxon>Strigeidida</taxon>
        <taxon>Schistosomatoidea</taxon>
        <taxon>Schistosomatidae</taxon>
        <taxon>Schistosoma</taxon>
    </lineage>
</organism>
<evidence type="ECO:0008006" key="3">
    <source>
        <dbReference type="Google" id="ProtNLM"/>
    </source>
</evidence>
<sequence length="115" mass="13570">MYQSSHICSDANFVLGNAQRKYYPIVYCSDGFLLLTHYSRANVMSRSSICQFLWGSETTPTVRMEINQAFHNHYEYRNRAVFYTRTVQFSMLQPKTCLAIHHNLPPFRNLNYSLF</sequence>
<evidence type="ECO:0000313" key="1">
    <source>
        <dbReference type="EMBL" id="RTG91376.1"/>
    </source>
</evidence>
<gene>
    <name evidence="1" type="ORF">DC041_0010043</name>
</gene>
<dbReference type="GO" id="GO:0042391">
    <property type="term" value="P:regulation of membrane potential"/>
    <property type="evidence" value="ECO:0007669"/>
    <property type="project" value="TreeGrafter"/>
</dbReference>
<name>A0A430QUI9_SCHBO</name>
<dbReference type="InterPro" id="IPR035965">
    <property type="entry name" value="PAS-like_dom_sf"/>
</dbReference>
<comment type="caution">
    <text evidence="1">The sequence shown here is derived from an EMBL/GenBank/DDBJ whole genome shotgun (WGS) entry which is preliminary data.</text>
</comment>
<dbReference type="GO" id="GO:0005886">
    <property type="term" value="C:plasma membrane"/>
    <property type="evidence" value="ECO:0007669"/>
    <property type="project" value="TreeGrafter"/>
</dbReference>
<dbReference type="AlphaFoldDB" id="A0A430QUI9"/>
<keyword evidence="2" id="KW-1185">Reference proteome</keyword>
<dbReference type="EMBL" id="QMKO01000171">
    <property type="protein sequence ID" value="RTG91376.1"/>
    <property type="molecule type" value="Genomic_DNA"/>
</dbReference>
<dbReference type="Gene3D" id="3.30.450.20">
    <property type="entry name" value="PAS domain"/>
    <property type="match status" value="1"/>
</dbReference>
<reference evidence="1 2" key="1">
    <citation type="journal article" date="2019" name="PLoS Pathog.">
        <title>Genome sequence of the bovine parasite Schistosoma bovis Tanzania.</title>
        <authorList>
            <person name="Oey H."/>
            <person name="Zakrzewski M."/>
            <person name="Gobert G."/>
            <person name="Gravermann K."/>
            <person name="Stoye J."/>
            <person name="Jones M."/>
            <person name="Mcmanus D."/>
            <person name="Krause L."/>
        </authorList>
    </citation>
    <scope>NUCLEOTIDE SEQUENCE [LARGE SCALE GENOMIC DNA]</scope>
    <source>
        <strain evidence="1 2">TAN1997</strain>
    </source>
</reference>
<dbReference type="InterPro" id="IPR050818">
    <property type="entry name" value="KCNH_animal-type"/>
</dbReference>
<dbReference type="SUPFAM" id="SSF55785">
    <property type="entry name" value="PYP-like sensor domain (PAS domain)"/>
    <property type="match status" value="1"/>
</dbReference>
<accession>A0A430QUI9</accession>